<evidence type="ECO:0000256" key="2">
    <source>
        <dbReference type="ARBA" id="ARBA00022617"/>
    </source>
</evidence>
<dbReference type="PROSITE" id="PS51007">
    <property type="entry name" value="CYTC"/>
    <property type="match status" value="1"/>
</dbReference>
<feature type="transmembrane region" description="Helical" evidence="7">
    <location>
        <begin position="15"/>
        <end position="35"/>
    </location>
</feature>
<proteinExistence type="predicted"/>
<dbReference type="InterPro" id="IPR051811">
    <property type="entry name" value="Cytochrome_c550/c551-like"/>
</dbReference>
<keyword evidence="4" id="KW-0249">Electron transport</keyword>
<evidence type="ECO:0000256" key="5">
    <source>
        <dbReference type="ARBA" id="ARBA00023004"/>
    </source>
</evidence>
<dbReference type="InterPro" id="IPR009056">
    <property type="entry name" value="Cyt_c-like_dom"/>
</dbReference>
<protein>
    <submittedName>
        <fullName evidence="9">Cytochrome C</fullName>
    </submittedName>
</protein>
<dbReference type="Pfam" id="PF13442">
    <property type="entry name" value="Cytochrome_CBB3"/>
    <property type="match status" value="1"/>
</dbReference>
<keyword evidence="2 6" id="KW-0349">Heme</keyword>
<sequence>MDNQLAQPKVLAQRLIWVAVALALLVIGIALGIHFSRVSDPYVLKVLSLTGDRDRGHAIFQINCAGCHGLQADGNVGPSLHHVPKRKSKVRLIEQVISGKTPPMPKFQPSTQEMADLLSYLEQL</sequence>
<dbReference type="GO" id="GO:0020037">
    <property type="term" value="F:heme binding"/>
    <property type="evidence" value="ECO:0007669"/>
    <property type="project" value="InterPro"/>
</dbReference>
<evidence type="ECO:0000313" key="10">
    <source>
        <dbReference type="Proteomes" id="UP000186868"/>
    </source>
</evidence>
<dbReference type="STRING" id="1921803.NIES593_00915"/>
<evidence type="ECO:0000256" key="1">
    <source>
        <dbReference type="ARBA" id="ARBA00022448"/>
    </source>
</evidence>
<organism evidence="9 10">
    <name type="scientific">Hydrococcus rivularis NIES-593</name>
    <dbReference type="NCBI Taxonomy" id="1921803"/>
    <lineage>
        <taxon>Bacteria</taxon>
        <taxon>Bacillati</taxon>
        <taxon>Cyanobacteriota</taxon>
        <taxon>Cyanophyceae</taxon>
        <taxon>Pleurocapsales</taxon>
        <taxon>Hydrococcaceae</taxon>
        <taxon>Hydrococcus</taxon>
    </lineage>
</organism>
<keyword evidence="5 6" id="KW-0408">Iron</keyword>
<dbReference type="RefSeq" id="WP_073597791.1">
    <property type="nucleotide sequence ID" value="NZ_MRCB01000001.1"/>
</dbReference>
<dbReference type="GO" id="GO:0009055">
    <property type="term" value="F:electron transfer activity"/>
    <property type="evidence" value="ECO:0007669"/>
    <property type="project" value="InterPro"/>
</dbReference>
<dbReference type="OrthoDB" id="7933886at2"/>
<reference evidence="9 10" key="1">
    <citation type="submission" date="2016-11" db="EMBL/GenBank/DDBJ databases">
        <title>Draft Genome Sequences of Nine Cyanobacterial Strains from Diverse Habitats.</title>
        <authorList>
            <person name="Zhu T."/>
            <person name="Hou S."/>
            <person name="Lu X."/>
            <person name="Hess W.R."/>
        </authorList>
    </citation>
    <scope>NUCLEOTIDE SEQUENCE [LARGE SCALE GENOMIC DNA]</scope>
    <source>
        <strain evidence="9 10">NIES-593</strain>
    </source>
</reference>
<dbReference type="PANTHER" id="PTHR37823:SF1">
    <property type="entry name" value="CYTOCHROME C-553-LIKE"/>
    <property type="match status" value="1"/>
</dbReference>
<dbReference type="PANTHER" id="PTHR37823">
    <property type="entry name" value="CYTOCHROME C-553-LIKE"/>
    <property type="match status" value="1"/>
</dbReference>
<comment type="caution">
    <text evidence="9">The sequence shown here is derived from an EMBL/GenBank/DDBJ whole genome shotgun (WGS) entry which is preliminary data.</text>
</comment>
<evidence type="ECO:0000259" key="8">
    <source>
        <dbReference type="PROSITE" id="PS51007"/>
    </source>
</evidence>
<keyword evidence="1" id="KW-0813">Transport</keyword>
<accession>A0A1U7HSV3</accession>
<evidence type="ECO:0000256" key="7">
    <source>
        <dbReference type="SAM" id="Phobius"/>
    </source>
</evidence>
<dbReference type="InterPro" id="IPR036909">
    <property type="entry name" value="Cyt_c-like_dom_sf"/>
</dbReference>
<evidence type="ECO:0000256" key="6">
    <source>
        <dbReference type="PROSITE-ProRule" id="PRU00433"/>
    </source>
</evidence>
<keyword evidence="7" id="KW-1133">Transmembrane helix</keyword>
<dbReference type="GO" id="GO:0046872">
    <property type="term" value="F:metal ion binding"/>
    <property type="evidence" value="ECO:0007669"/>
    <property type="project" value="UniProtKB-KW"/>
</dbReference>
<keyword evidence="7" id="KW-0472">Membrane</keyword>
<keyword evidence="10" id="KW-1185">Reference proteome</keyword>
<dbReference type="EMBL" id="MRCB01000001">
    <property type="protein sequence ID" value="OKH26651.1"/>
    <property type="molecule type" value="Genomic_DNA"/>
</dbReference>
<name>A0A1U7HSV3_9CYAN</name>
<dbReference type="AlphaFoldDB" id="A0A1U7HSV3"/>
<dbReference type="Gene3D" id="1.10.760.10">
    <property type="entry name" value="Cytochrome c-like domain"/>
    <property type="match status" value="1"/>
</dbReference>
<evidence type="ECO:0000313" key="9">
    <source>
        <dbReference type="EMBL" id="OKH26651.1"/>
    </source>
</evidence>
<evidence type="ECO:0000256" key="4">
    <source>
        <dbReference type="ARBA" id="ARBA00022982"/>
    </source>
</evidence>
<feature type="domain" description="Cytochrome c" evidence="8">
    <location>
        <begin position="51"/>
        <end position="124"/>
    </location>
</feature>
<dbReference type="SUPFAM" id="SSF46626">
    <property type="entry name" value="Cytochrome c"/>
    <property type="match status" value="1"/>
</dbReference>
<keyword evidence="3 6" id="KW-0479">Metal-binding</keyword>
<gene>
    <name evidence="9" type="ORF">NIES593_00915</name>
</gene>
<dbReference type="Proteomes" id="UP000186868">
    <property type="component" value="Unassembled WGS sequence"/>
</dbReference>
<evidence type="ECO:0000256" key="3">
    <source>
        <dbReference type="ARBA" id="ARBA00022723"/>
    </source>
</evidence>
<keyword evidence="7" id="KW-0812">Transmembrane</keyword>